<evidence type="ECO:0000259" key="2">
    <source>
        <dbReference type="Pfam" id="PF19026"/>
    </source>
</evidence>
<protein>
    <recommendedName>
        <fullName evidence="2">Nascent polypeptide-associated complex subunit alpha-like UBA domain-containing protein</fullName>
    </recommendedName>
</protein>
<gene>
    <name evidence="4" type="ORF">RDB_LOCUS64382</name>
    <name evidence="3" type="ORF">RDB_LOCUS67972</name>
</gene>
<comment type="caution">
    <text evidence="4">The sequence shown here is derived from an EMBL/GenBank/DDBJ whole genome shotgun (WGS) entry which is preliminary data.</text>
</comment>
<keyword evidence="1" id="KW-0175">Coiled coil</keyword>
<name>A0A8H3GNL2_9AGAM</name>
<reference evidence="4" key="1">
    <citation type="submission" date="2021-01" db="EMBL/GenBank/DDBJ databases">
        <authorList>
            <person name="Kaushik A."/>
        </authorList>
    </citation>
    <scope>NUCLEOTIDE SEQUENCE</scope>
    <source>
        <strain evidence="3">AG4-R118</strain>
        <strain evidence="4">AG4-RS23</strain>
    </source>
</reference>
<dbReference type="EMBL" id="CAJMWY010001080">
    <property type="protein sequence ID" value="CAE6457852.1"/>
    <property type="molecule type" value="Genomic_DNA"/>
</dbReference>
<dbReference type="Proteomes" id="UP000663888">
    <property type="component" value="Unassembled WGS sequence"/>
</dbReference>
<organism evidence="4 5">
    <name type="scientific">Rhizoctonia solani</name>
    <dbReference type="NCBI Taxonomy" id="456999"/>
    <lineage>
        <taxon>Eukaryota</taxon>
        <taxon>Fungi</taxon>
        <taxon>Dikarya</taxon>
        <taxon>Basidiomycota</taxon>
        <taxon>Agaricomycotina</taxon>
        <taxon>Agaricomycetes</taxon>
        <taxon>Cantharellales</taxon>
        <taxon>Ceratobasidiaceae</taxon>
        <taxon>Rhizoctonia</taxon>
    </lineage>
</organism>
<evidence type="ECO:0000256" key="1">
    <source>
        <dbReference type="SAM" id="Coils"/>
    </source>
</evidence>
<dbReference type="Gene3D" id="1.10.8.10">
    <property type="entry name" value="DNA helicase RuvA subunit, C-terminal domain"/>
    <property type="match status" value="1"/>
</dbReference>
<evidence type="ECO:0000313" key="4">
    <source>
        <dbReference type="EMBL" id="CAE6457852.1"/>
    </source>
</evidence>
<proteinExistence type="predicted"/>
<evidence type="ECO:0000313" key="3">
    <source>
        <dbReference type="EMBL" id="CAE6450368.1"/>
    </source>
</evidence>
<dbReference type="AlphaFoldDB" id="A0A8H3GNL2"/>
<evidence type="ECO:0000313" key="5">
    <source>
        <dbReference type="Proteomes" id="UP000663861"/>
    </source>
</evidence>
<dbReference type="InterPro" id="IPR044034">
    <property type="entry name" value="NAC-like_UBA"/>
</dbReference>
<dbReference type="EMBL" id="CAJMWX010001039">
    <property type="protein sequence ID" value="CAE6450368.1"/>
    <property type="molecule type" value="Genomic_DNA"/>
</dbReference>
<accession>A0A8H3GNL2</accession>
<dbReference type="Proteomes" id="UP000663861">
    <property type="component" value="Unassembled WGS sequence"/>
</dbReference>
<feature type="domain" description="Nascent polypeptide-associated complex subunit alpha-like UBA" evidence="2">
    <location>
        <begin position="47"/>
        <end position="85"/>
    </location>
</feature>
<feature type="coiled-coil region" evidence="1">
    <location>
        <begin position="47"/>
        <end position="74"/>
    </location>
</feature>
<sequence length="87" mass="9390">MAHRPEAEVIINFQDGYSYSKGRMEAALTSGVLEKSAEKKAVEYAGLSKADIKLVQTEMEVTEAQAKKALSENDGDVVKTLLSLVSA</sequence>
<dbReference type="CDD" id="cd14361">
    <property type="entry name" value="UBA_HYPK"/>
    <property type="match status" value="1"/>
</dbReference>
<dbReference type="InterPro" id="IPR038922">
    <property type="entry name" value="HYPK_UBA"/>
</dbReference>
<dbReference type="Pfam" id="PF19026">
    <property type="entry name" value="UBA_HYPK"/>
    <property type="match status" value="1"/>
</dbReference>